<protein>
    <recommendedName>
        <fullName evidence="4">Holliday junction resolvasome, helicase subunit</fullName>
    </recommendedName>
</protein>
<dbReference type="NCBIfam" id="TIGR02448">
    <property type="entry name" value="conserverd hypothetical protein"/>
    <property type="match status" value="1"/>
</dbReference>
<proteinExistence type="predicted"/>
<dbReference type="EMBL" id="UIDD01000007">
    <property type="protein sequence ID" value="SUQ63491.1"/>
    <property type="molecule type" value="Genomic_DNA"/>
</dbReference>
<sequence length="104" mass="11029">MKTTPLLRLLCLVGCLVGAHAQATSFVMTTDLSVSLSMSASKGTSSSFKDDKIVLAAKEDAAAFVASDGDIRGVRLEAAFVRIREVLDVPRISDQQLACTILTL</sequence>
<evidence type="ECO:0000313" key="3">
    <source>
        <dbReference type="Proteomes" id="UP000255177"/>
    </source>
</evidence>
<feature type="chain" id="PRO_5017086803" description="Holliday junction resolvasome, helicase subunit" evidence="1">
    <location>
        <begin position="22"/>
        <end position="104"/>
    </location>
</feature>
<dbReference type="RefSeq" id="WP_115087132.1">
    <property type="nucleotide sequence ID" value="NZ_CBCSFG010000014.1"/>
</dbReference>
<feature type="signal peptide" evidence="1">
    <location>
        <begin position="1"/>
        <end position="21"/>
    </location>
</feature>
<evidence type="ECO:0000256" key="1">
    <source>
        <dbReference type="SAM" id="SignalP"/>
    </source>
</evidence>
<dbReference type="AlphaFoldDB" id="A0A380T1V0"/>
<dbReference type="Pfam" id="PF09498">
    <property type="entry name" value="DUF2388"/>
    <property type="match status" value="1"/>
</dbReference>
<accession>A0A380T1V0</accession>
<reference evidence="3" key="1">
    <citation type="submission" date="2018-07" db="EMBL/GenBank/DDBJ databases">
        <authorList>
            <person name="Blom J."/>
        </authorList>
    </citation>
    <scope>NUCLEOTIDE SEQUENCE [LARGE SCALE GENOMIC DNA]</scope>
    <source>
        <strain evidence="3">CCOS 864</strain>
    </source>
</reference>
<keyword evidence="1" id="KW-0732">Signal</keyword>
<name>A0A380T1V0_9PSED</name>
<evidence type="ECO:0000313" key="2">
    <source>
        <dbReference type="EMBL" id="SUQ63491.1"/>
    </source>
</evidence>
<gene>
    <name evidence="2" type="ORF">CCOS864_02942</name>
</gene>
<dbReference type="InterPro" id="IPR012661">
    <property type="entry name" value="CHP02448"/>
</dbReference>
<organism evidence="2 3">
    <name type="scientific">Pseudomonas wadenswilerensis</name>
    <dbReference type="NCBI Taxonomy" id="1785161"/>
    <lineage>
        <taxon>Bacteria</taxon>
        <taxon>Pseudomonadati</taxon>
        <taxon>Pseudomonadota</taxon>
        <taxon>Gammaproteobacteria</taxon>
        <taxon>Pseudomonadales</taxon>
        <taxon>Pseudomonadaceae</taxon>
        <taxon>Pseudomonas</taxon>
    </lineage>
</organism>
<evidence type="ECO:0008006" key="4">
    <source>
        <dbReference type="Google" id="ProtNLM"/>
    </source>
</evidence>
<dbReference type="Proteomes" id="UP000255177">
    <property type="component" value="Unassembled WGS sequence"/>
</dbReference>
<keyword evidence="3" id="KW-1185">Reference proteome</keyword>